<comment type="caution">
    <text evidence="1">The sequence shown here is derived from an EMBL/GenBank/DDBJ whole genome shotgun (WGS) entry which is preliminary data.</text>
</comment>
<sequence length="93" mass="9279">MNISSSFLSTAHSAGKVGQSIRSHIGKVGRTIGGGTAAIAFAHLKQEDLSVVGGILGADAAGGYIGSVINGAAGYIIGAEVGLAYINYQCIKK</sequence>
<organism evidence="1 2">
    <name type="scientific">Cardidatus Bartonella washoeensis 085-0475</name>
    <dbReference type="NCBI Taxonomy" id="1094564"/>
    <lineage>
        <taxon>Bacteria</taxon>
        <taxon>Pseudomonadati</taxon>
        <taxon>Pseudomonadota</taxon>
        <taxon>Alphaproteobacteria</taxon>
        <taxon>Hyphomicrobiales</taxon>
        <taxon>Bartonellaceae</taxon>
        <taxon>Bartonella</taxon>
    </lineage>
</organism>
<gene>
    <name evidence="1" type="ORF">MCW_00545</name>
</gene>
<dbReference type="HOGENOM" id="CLU_2393854_0_0_5"/>
<protein>
    <submittedName>
        <fullName evidence="1">Uncharacterized protein</fullName>
    </submittedName>
</protein>
<evidence type="ECO:0000313" key="1">
    <source>
        <dbReference type="EMBL" id="EJF86036.1"/>
    </source>
</evidence>
<proteinExistence type="predicted"/>
<dbReference type="EMBL" id="AILX01000006">
    <property type="protein sequence ID" value="EJF86036.1"/>
    <property type="molecule type" value="Genomic_DNA"/>
</dbReference>
<evidence type="ECO:0000313" key="2">
    <source>
        <dbReference type="Proteomes" id="UP000002646"/>
    </source>
</evidence>
<name>J0QKB8_9HYPH</name>
<reference evidence="1 2" key="1">
    <citation type="submission" date="2012-03" db="EMBL/GenBank/DDBJ databases">
        <title>The Genome Sequence of Bartonella washoensis 085-0475.</title>
        <authorList>
            <consortium name="The Broad Institute Genome Sequencing Platform"/>
            <consortium name="The Broad Institute Genome Sequencing Center for Infectious Disease"/>
            <person name="Feldgarden M."/>
            <person name="Kirby J."/>
            <person name="Kosoy M."/>
            <person name="Birtles R."/>
            <person name="Probert W.S."/>
            <person name="Chiaraviglio L."/>
            <person name="Young S.K."/>
            <person name="Zeng Q."/>
            <person name="Gargeya S."/>
            <person name="Fitzgerald M."/>
            <person name="Haas B."/>
            <person name="Abouelleil A."/>
            <person name="Alvarado L."/>
            <person name="Arachchi H.M."/>
            <person name="Berlin A."/>
            <person name="Chapman S.B."/>
            <person name="Gearin G."/>
            <person name="Goldberg J."/>
            <person name="Griggs A."/>
            <person name="Gujja S."/>
            <person name="Hansen M."/>
            <person name="Heiman D."/>
            <person name="Howarth C."/>
            <person name="Larimer J."/>
            <person name="Lui A."/>
            <person name="MacDonald P.J.P."/>
            <person name="McCowen C."/>
            <person name="Montmayeur A."/>
            <person name="Murphy C."/>
            <person name="Neiman D."/>
            <person name="Pearson M."/>
            <person name="Priest M."/>
            <person name="Roberts A."/>
            <person name="Saif S."/>
            <person name="Shea T."/>
            <person name="Sisk P."/>
            <person name="Stolte C."/>
            <person name="Sykes S."/>
            <person name="Wortman J."/>
            <person name="Nusbaum C."/>
            <person name="Birren B."/>
        </authorList>
    </citation>
    <scope>NUCLEOTIDE SEQUENCE [LARGE SCALE GENOMIC DNA]</scope>
    <source>
        <strain evidence="1 2">085-0475</strain>
    </source>
</reference>
<dbReference type="AlphaFoldDB" id="J0QKB8"/>
<dbReference type="PATRIC" id="fig|1094564.3.peg.658"/>
<dbReference type="Proteomes" id="UP000002646">
    <property type="component" value="Unassembled WGS sequence"/>
</dbReference>
<dbReference type="RefSeq" id="WP_006925353.1">
    <property type="nucleotide sequence ID" value="NZ_JH725101.1"/>
</dbReference>
<accession>J0QKB8</accession>